<evidence type="ECO:0000256" key="2">
    <source>
        <dbReference type="ARBA" id="ARBA00022840"/>
    </source>
</evidence>
<dbReference type="GO" id="GO:0004674">
    <property type="term" value="F:protein serine/threonine kinase activity"/>
    <property type="evidence" value="ECO:0007669"/>
    <property type="project" value="TreeGrafter"/>
</dbReference>
<feature type="domain" description="Protein kinase" evidence="5">
    <location>
        <begin position="793"/>
        <end position="1045"/>
    </location>
</feature>
<organism evidence="6 7">
    <name type="scientific">Plutella xylostella</name>
    <name type="common">Diamondback moth</name>
    <name type="synonym">Plutella maculipennis</name>
    <dbReference type="NCBI Taxonomy" id="51655"/>
    <lineage>
        <taxon>Eukaryota</taxon>
        <taxon>Metazoa</taxon>
        <taxon>Ecdysozoa</taxon>
        <taxon>Arthropoda</taxon>
        <taxon>Hexapoda</taxon>
        <taxon>Insecta</taxon>
        <taxon>Pterygota</taxon>
        <taxon>Neoptera</taxon>
        <taxon>Endopterygota</taxon>
        <taxon>Lepidoptera</taxon>
        <taxon>Glossata</taxon>
        <taxon>Ditrysia</taxon>
        <taxon>Yponomeutoidea</taxon>
        <taxon>Plutellidae</taxon>
        <taxon>Plutella</taxon>
    </lineage>
</organism>
<evidence type="ECO:0000256" key="3">
    <source>
        <dbReference type="PROSITE-ProRule" id="PRU10141"/>
    </source>
</evidence>
<dbReference type="FunFam" id="3.30.200.20:FF:000314">
    <property type="entry name" value="Serine/threonine protein kinase"/>
    <property type="match status" value="1"/>
</dbReference>
<feature type="region of interest" description="Disordered" evidence="4">
    <location>
        <begin position="221"/>
        <end position="242"/>
    </location>
</feature>
<feature type="compositionally biased region" description="Polar residues" evidence="4">
    <location>
        <begin position="223"/>
        <end position="237"/>
    </location>
</feature>
<reference evidence="6" key="1">
    <citation type="submission" date="2020-11" db="EMBL/GenBank/DDBJ databases">
        <authorList>
            <person name="Whiteford S."/>
        </authorList>
    </citation>
    <scope>NUCLEOTIDE SEQUENCE</scope>
</reference>
<feature type="compositionally biased region" description="Polar residues" evidence="4">
    <location>
        <begin position="289"/>
        <end position="310"/>
    </location>
</feature>
<name>A0A8S4EQ91_PLUXY</name>
<keyword evidence="2 3" id="KW-0067">ATP-binding</keyword>
<sequence>MNNNIKLTVDAESGCVVSVDSGDAALVFAAESSEQLVGLPLATLVPAVRLPRAARAVPPDQAKQTLTVVSVDSGDAALVFAAESAEQLVGLPLATLVPAVRLPRAARAVPPDQAKQTLTGRTLEGGAFPLCLWISKPENNESWSMKTHKDKPLLEINIRVTLNVSGLLVVDEAGLITACNHHFAMLTFGKPHSEVIGHHIEEVIQNFCRESDKIKIPERGRNMTLSPVNNDVNGSVSDTDEDSCGDFNGSQKSACMSLNVHQSQISQATREKSSSALCLDKSCSLVTHTPTPTQDMVSSISTTEQRNDTSALPDVTSGMSGISIDEEAYCQSSISKSRSENILRSEQSNLKSNQAKNAEKSDSIYYTSQHSQELTPTGNAPRVRLNDPSLRLSFDSSKYKSLKVNLPNQGKDDKSSLSLDFCDSNETSADFLTPINEMPPPGCEIEELPKHNGNESIESLSNDIDLETQTESAPRRRYEDEPPDTPCVAKRLLRAVTSTPQSRDRNSVAVQDGTYRSVVKHNDGHYMHVVYTVSSMQVSAARRVRCVWLGVELEHGLACSLTSTGDNSVSAARRVRCVWLGKELEHGLACSLTSTGDNSVSVYTVCRAGVCGAARALRVARSGAGARAGLQPHVHRRQLGQCIHGVSMQVSAARRVRCVWLGVELEHGLACSLTSTGDNSVSVYTVCRCRCLRRGACAACGSEWSWSTGWPAASRPPETTRSVYTRCVVQVSAARRVRCVWLGVELEHGLACSLTSTGDISAANKTTSSRPQSMSLMSQCGEEQVAGDYNKHYVTLKQIGKGAYGCVKMAYRRSDRLLCVAKFILKEKVGAQFWVDNPDGKRVPLELSLLLTLKHPNIVTVIDAFENDKYFQMVMEKHGAGMDLFEFIERRPRLDEPLVSYIFRQVAQAVEYLHSLNILHRDIKDENIIIDNKFHIKLIDFGSATFMNKDTLFSTFYGTTEYCSPEVLAGNKYAGPELEMWSMGITLYVLTFFVNPFTDIEDTIQGPLVMPHPVSEDLEHLLRWMLHKDPSARCTVPQLTSHAWLTQPAPPGKHLFHELLVCGAYCSLQHSHVHVPQLTSHAWLTQPAPPGKHLFHELLVCGAYCSLQHSHVHVPQLTSHAWLTQPAPPGKHLFHELLVCGAYCSLQHSHVHVPQLTSHAWLTQPAPPGKHLFHELLVCGAYCSLQHSHVHVPQLTSHAWLTQPAPPGKHLFHELLVCDRHEANPEMYYSGSLSSPRSGSLISLAEHLAKERSNPSEVAIRSDGKPSRDEPKRNSMALHALSTADKDAQSDNYSLRSSADILDISSKPVSEAALTDISSDATGHAACDIDYDCDQYECDSWDECEQDSFS</sequence>
<dbReference type="InterPro" id="IPR008271">
    <property type="entry name" value="Ser/Thr_kinase_AS"/>
</dbReference>
<dbReference type="GO" id="GO:0005634">
    <property type="term" value="C:nucleus"/>
    <property type="evidence" value="ECO:0007669"/>
    <property type="project" value="TreeGrafter"/>
</dbReference>
<accession>A0A8S4EQ91</accession>
<evidence type="ECO:0000256" key="1">
    <source>
        <dbReference type="ARBA" id="ARBA00022741"/>
    </source>
</evidence>
<feature type="region of interest" description="Disordered" evidence="4">
    <location>
        <begin position="1252"/>
        <end position="1273"/>
    </location>
</feature>
<dbReference type="SMART" id="SM00220">
    <property type="entry name" value="S_TKc"/>
    <property type="match status" value="1"/>
</dbReference>
<dbReference type="PANTHER" id="PTHR24346:SF51">
    <property type="entry name" value="PAS DOMAIN-CONTAINING SERINE_THREONINE-PROTEIN KINASE"/>
    <property type="match status" value="1"/>
</dbReference>
<dbReference type="PANTHER" id="PTHR24346">
    <property type="entry name" value="MAP/MICROTUBULE AFFINITY-REGULATING KINASE"/>
    <property type="match status" value="1"/>
</dbReference>
<feature type="compositionally biased region" description="Polar residues" evidence="4">
    <location>
        <begin position="454"/>
        <end position="472"/>
    </location>
</feature>
<dbReference type="GO" id="GO:0005524">
    <property type="term" value="F:ATP binding"/>
    <property type="evidence" value="ECO:0007669"/>
    <property type="project" value="UniProtKB-UniRule"/>
</dbReference>
<dbReference type="PROSITE" id="PS50011">
    <property type="entry name" value="PROTEIN_KINASE_DOM"/>
    <property type="match status" value="1"/>
</dbReference>
<dbReference type="Proteomes" id="UP000653454">
    <property type="component" value="Unassembled WGS sequence"/>
</dbReference>
<keyword evidence="1 3" id="KW-0547">Nucleotide-binding</keyword>
<evidence type="ECO:0000256" key="4">
    <source>
        <dbReference type="SAM" id="MobiDB-lite"/>
    </source>
</evidence>
<dbReference type="InterPro" id="IPR000719">
    <property type="entry name" value="Prot_kinase_dom"/>
</dbReference>
<protein>
    <submittedName>
        <fullName evidence="6">(diamondback moth) hypothetical protein</fullName>
    </submittedName>
</protein>
<dbReference type="SUPFAM" id="SSF56112">
    <property type="entry name" value="Protein kinase-like (PK-like)"/>
    <property type="match status" value="1"/>
</dbReference>
<dbReference type="PROSITE" id="PS00107">
    <property type="entry name" value="PROTEIN_KINASE_ATP"/>
    <property type="match status" value="1"/>
</dbReference>
<feature type="region of interest" description="Disordered" evidence="4">
    <location>
        <begin position="453"/>
        <end position="484"/>
    </location>
</feature>
<dbReference type="FunFam" id="1.10.510.10:FF:000351">
    <property type="entry name" value="PAS domain-containing serine/threonine-protein kinase"/>
    <property type="match status" value="1"/>
</dbReference>
<dbReference type="EMBL" id="CAJHNJ030000020">
    <property type="protein sequence ID" value="CAG9117850.1"/>
    <property type="molecule type" value="Genomic_DNA"/>
</dbReference>
<dbReference type="InterPro" id="IPR017441">
    <property type="entry name" value="Protein_kinase_ATP_BS"/>
</dbReference>
<proteinExistence type="predicted"/>
<evidence type="ECO:0000313" key="7">
    <source>
        <dbReference type="Proteomes" id="UP000653454"/>
    </source>
</evidence>
<dbReference type="Gene3D" id="1.10.510.10">
    <property type="entry name" value="Transferase(Phosphotransferase) domain 1"/>
    <property type="match status" value="1"/>
</dbReference>
<comment type="caution">
    <text evidence="6">The sequence shown here is derived from an EMBL/GenBank/DDBJ whole genome shotgun (WGS) entry which is preliminary data.</text>
</comment>
<dbReference type="GO" id="GO:0035556">
    <property type="term" value="P:intracellular signal transduction"/>
    <property type="evidence" value="ECO:0007669"/>
    <property type="project" value="TreeGrafter"/>
</dbReference>
<dbReference type="GO" id="GO:0005829">
    <property type="term" value="C:cytosol"/>
    <property type="evidence" value="ECO:0007669"/>
    <property type="project" value="TreeGrafter"/>
</dbReference>
<gene>
    <name evidence="6" type="ORF">PLXY2_LOCUS6488</name>
</gene>
<keyword evidence="7" id="KW-1185">Reference proteome</keyword>
<evidence type="ECO:0000313" key="6">
    <source>
        <dbReference type="EMBL" id="CAG9117850.1"/>
    </source>
</evidence>
<dbReference type="GO" id="GO:0045719">
    <property type="term" value="P:negative regulation of glycogen biosynthetic process"/>
    <property type="evidence" value="ECO:0007669"/>
    <property type="project" value="TreeGrafter"/>
</dbReference>
<dbReference type="Gene3D" id="3.30.200.20">
    <property type="entry name" value="Phosphorylase Kinase, domain 1"/>
    <property type="match status" value="1"/>
</dbReference>
<feature type="region of interest" description="Disordered" evidence="4">
    <location>
        <begin position="289"/>
        <end position="318"/>
    </location>
</feature>
<dbReference type="InterPro" id="IPR011009">
    <property type="entry name" value="Kinase-like_dom_sf"/>
</dbReference>
<evidence type="ECO:0000259" key="5">
    <source>
        <dbReference type="PROSITE" id="PS50011"/>
    </source>
</evidence>
<dbReference type="Pfam" id="PF00069">
    <property type="entry name" value="Pkinase"/>
    <property type="match status" value="1"/>
</dbReference>
<dbReference type="PROSITE" id="PS00108">
    <property type="entry name" value="PROTEIN_KINASE_ST"/>
    <property type="match status" value="1"/>
</dbReference>
<feature type="binding site" evidence="3">
    <location>
        <position position="826"/>
    </location>
    <ligand>
        <name>ATP</name>
        <dbReference type="ChEBI" id="CHEBI:30616"/>
    </ligand>
</feature>